<comment type="caution">
    <text evidence="5">The sequence shown here is derived from an EMBL/GenBank/DDBJ whole genome shotgun (WGS) entry which is preliminary data.</text>
</comment>
<dbReference type="PANTHER" id="PTHR12510:SF4">
    <property type="entry name" value="GAMMA-GLUTAMYLAMINECYCLOTRANSFERASE"/>
    <property type="match status" value="1"/>
</dbReference>
<dbReference type="InterPro" id="IPR036568">
    <property type="entry name" value="GGCT-like_sf"/>
</dbReference>
<evidence type="ECO:0000313" key="5">
    <source>
        <dbReference type="EMBL" id="OZM57382.1"/>
    </source>
</evidence>
<dbReference type="GO" id="GO:0005829">
    <property type="term" value="C:cytosol"/>
    <property type="evidence" value="ECO:0007669"/>
    <property type="project" value="TreeGrafter"/>
</dbReference>
<protein>
    <recommendedName>
        <fullName evidence="3">Gamma-glutamylcyclotransferase family protein</fullName>
    </recommendedName>
</protein>
<dbReference type="PANTHER" id="PTHR12510">
    <property type="entry name" value="TROPONIN C-AKIN-1 PROTEIN"/>
    <property type="match status" value="1"/>
</dbReference>
<organism evidence="5 6">
    <name type="scientific">Lottiidibacillus patelloidae</name>
    <dbReference type="NCBI Taxonomy" id="2670334"/>
    <lineage>
        <taxon>Bacteria</taxon>
        <taxon>Bacillati</taxon>
        <taxon>Bacillota</taxon>
        <taxon>Bacilli</taxon>
        <taxon>Bacillales</taxon>
        <taxon>Bacillaceae</taxon>
        <taxon>Lottiidibacillus</taxon>
    </lineage>
</organism>
<keyword evidence="6" id="KW-1185">Reference proteome</keyword>
<dbReference type="InterPro" id="IPR009288">
    <property type="entry name" value="AIG2-like_dom"/>
</dbReference>
<evidence type="ECO:0000313" key="6">
    <source>
        <dbReference type="Proteomes" id="UP000217083"/>
    </source>
</evidence>
<dbReference type="SUPFAM" id="SSF110857">
    <property type="entry name" value="Gamma-glutamyl cyclotransferase-like"/>
    <property type="match status" value="1"/>
</dbReference>
<reference evidence="6" key="1">
    <citation type="submission" date="2017-08" db="EMBL/GenBank/DDBJ databases">
        <authorList>
            <person name="Huang Z."/>
        </authorList>
    </citation>
    <scope>NUCLEOTIDE SEQUENCE [LARGE SCALE GENOMIC DNA]</scope>
    <source>
        <strain evidence="6">SA5d-4</strain>
    </source>
</reference>
<evidence type="ECO:0000259" key="4">
    <source>
        <dbReference type="Pfam" id="PF06094"/>
    </source>
</evidence>
<feature type="active site" description="Proton acceptor" evidence="2">
    <location>
        <position position="76"/>
    </location>
</feature>
<dbReference type="InterPro" id="IPR039126">
    <property type="entry name" value="GGACT"/>
</dbReference>
<dbReference type="Pfam" id="PF06094">
    <property type="entry name" value="GGACT"/>
    <property type="match status" value="1"/>
</dbReference>
<comment type="similarity">
    <text evidence="1 3">Belongs to the gamma-glutamylcyclotransferase family.</text>
</comment>
<evidence type="ECO:0000256" key="2">
    <source>
        <dbReference type="PIRSR" id="PIRSR639126-1"/>
    </source>
</evidence>
<evidence type="ECO:0000256" key="3">
    <source>
        <dbReference type="RuleBase" id="RU367036"/>
    </source>
</evidence>
<dbReference type="Proteomes" id="UP000217083">
    <property type="component" value="Unassembled WGS sequence"/>
</dbReference>
<name>A0A263BV10_9BACI</name>
<dbReference type="InterPro" id="IPR013024">
    <property type="entry name" value="GGCT-like"/>
</dbReference>
<evidence type="ECO:0000256" key="1">
    <source>
        <dbReference type="ARBA" id="ARBA00008861"/>
    </source>
</evidence>
<dbReference type="Gene3D" id="3.10.490.10">
    <property type="entry name" value="Gamma-glutamyl cyclotransferase-like"/>
    <property type="match status" value="1"/>
</dbReference>
<feature type="domain" description="Gamma-glutamylcyclotransferase AIG2-like" evidence="4">
    <location>
        <begin position="7"/>
        <end position="124"/>
    </location>
</feature>
<dbReference type="GO" id="GO:0061929">
    <property type="term" value="F:gamma-glutamylaminecyclotransferase activity"/>
    <property type="evidence" value="ECO:0007669"/>
    <property type="project" value="InterPro"/>
</dbReference>
<proteinExistence type="inferred from homology"/>
<sequence>MSETYTVFVYGTLKNGERNHYLLEGATCLEVNCWTNGRLFDTGNGYPCICIDGMRKVYGELYKVTKEQLKQLDILEGYLGEGLNNHYERIKQDVFTEEKTYSALIYIYPLDNTTTLIELTSGKW</sequence>
<accession>A0A263BV10</accession>
<reference evidence="5 6" key="2">
    <citation type="submission" date="2017-09" db="EMBL/GenBank/DDBJ databases">
        <title>Bacillus patelloidae sp. nov., isolated from the intestinal tract of a marine limpet.</title>
        <authorList>
            <person name="Liu R."/>
            <person name="Dong C."/>
            <person name="Shao Z."/>
        </authorList>
    </citation>
    <scope>NUCLEOTIDE SEQUENCE [LARGE SCALE GENOMIC DNA]</scope>
    <source>
        <strain evidence="5 6">SA5d-4</strain>
    </source>
</reference>
<dbReference type="AlphaFoldDB" id="A0A263BV10"/>
<dbReference type="EMBL" id="NPIA01000003">
    <property type="protein sequence ID" value="OZM57382.1"/>
    <property type="molecule type" value="Genomic_DNA"/>
</dbReference>
<dbReference type="RefSeq" id="WP_094923996.1">
    <property type="nucleotide sequence ID" value="NZ_NPIA01000003.1"/>
</dbReference>
<gene>
    <name evidence="5" type="ORF">CIB95_07935</name>
</gene>
<dbReference type="CDD" id="cd06661">
    <property type="entry name" value="GGCT_like"/>
    <property type="match status" value="1"/>
</dbReference>